<evidence type="ECO:0000259" key="6">
    <source>
        <dbReference type="PROSITE" id="PS50949"/>
    </source>
</evidence>
<keyword evidence="7" id="KW-0808">Transferase</keyword>
<organism evidence="7 8">
    <name type="scientific">Jingyaoa shaoxingensis</name>
    <dbReference type="NCBI Taxonomy" id="2763671"/>
    <lineage>
        <taxon>Bacteria</taxon>
        <taxon>Bacillati</taxon>
        <taxon>Bacillota</taxon>
        <taxon>Clostridia</taxon>
        <taxon>Lachnospirales</taxon>
        <taxon>Lachnospiraceae</taxon>
        <taxon>Jingyaoa</taxon>
    </lineage>
</organism>
<dbReference type="Gene3D" id="1.10.10.10">
    <property type="entry name" value="Winged helix-like DNA-binding domain superfamily/Winged helix DNA-binding domain"/>
    <property type="match status" value="1"/>
</dbReference>
<dbReference type="PANTHER" id="PTHR46577">
    <property type="entry name" value="HTH-TYPE TRANSCRIPTIONAL REGULATORY PROTEIN GABR"/>
    <property type="match status" value="1"/>
</dbReference>
<keyword evidence="8" id="KW-1185">Reference proteome</keyword>
<dbReference type="CDD" id="cd00609">
    <property type="entry name" value="AAT_like"/>
    <property type="match status" value="1"/>
</dbReference>
<evidence type="ECO:0000313" key="8">
    <source>
        <dbReference type="Proteomes" id="UP000657421"/>
    </source>
</evidence>
<dbReference type="RefSeq" id="WP_249307025.1">
    <property type="nucleotide sequence ID" value="NZ_JACRSZ010000001.1"/>
</dbReference>
<dbReference type="InterPro" id="IPR051446">
    <property type="entry name" value="HTH_trans_reg/aminotransferase"/>
</dbReference>
<sequence length="486" mass="56099">MKIINFNIFSNTRWEKKETLLTYNFTNTGSDSMYEYLYKCIKKDILSGKIKAGEKLPSKRMFAKNLGISVITVENAYGQLMAEGYIYSQPKKGFFVSDLKITSAVEKEIRTDRHHVILTGGENAYLADFSSNQTETEVFPFSIWTRTMREIMSEKQEELMTNPPCGGIMELRENIARYLMDFRGMSVQREQIIVGAGTEYLYSLLIQLLGEKCVYGVENPGYHKVAKIYESMGVPYRYLDMDHAGVLPSQLEKKNVQILHTSPSHHFPTGVVMPVSRRYELLGWAAGSPDRYIIEDDYDSELRLCGKPVPTLQSMDVSGKVIYMNTFTKTLSSTVRISYMVLPDSLAELFYRNLSFYSCTVSNFEQYTLSRFIQNGSFEKHINRLRNYYQMKRDKLLEAFHSHPIHKYISIYEEEAGVHFLMKIDTEKTEKEVMDAARAKGIRLNPVSGYYFGTPPEQEQIYVMNYSSVPLEKKEEIVSRIYEAVL</sequence>
<feature type="domain" description="HTH gntR-type" evidence="6">
    <location>
        <begin position="31"/>
        <end position="99"/>
    </location>
</feature>
<dbReference type="CDD" id="cd07377">
    <property type="entry name" value="WHTH_GntR"/>
    <property type="match status" value="1"/>
</dbReference>
<dbReference type="InterPro" id="IPR000524">
    <property type="entry name" value="Tscrpt_reg_HTH_GntR"/>
</dbReference>
<keyword evidence="4" id="KW-0238">DNA-binding</keyword>
<comment type="similarity">
    <text evidence="1">In the C-terminal section; belongs to the class-I pyridoxal-phosphate-dependent aminotransferase family.</text>
</comment>
<dbReference type="Pfam" id="PF00392">
    <property type="entry name" value="GntR"/>
    <property type="match status" value="1"/>
</dbReference>
<keyword evidence="7" id="KW-0032">Aminotransferase</keyword>
<keyword evidence="5" id="KW-0804">Transcription</keyword>
<dbReference type="Proteomes" id="UP000657421">
    <property type="component" value="Unassembled WGS sequence"/>
</dbReference>
<keyword evidence="3" id="KW-0805">Transcription regulation</keyword>
<dbReference type="InterPro" id="IPR015421">
    <property type="entry name" value="PyrdxlP-dep_Trfase_major"/>
</dbReference>
<dbReference type="InterPro" id="IPR015424">
    <property type="entry name" value="PyrdxlP-dep_Trfase"/>
</dbReference>
<evidence type="ECO:0000256" key="3">
    <source>
        <dbReference type="ARBA" id="ARBA00023015"/>
    </source>
</evidence>
<dbReference type="PROSITE" id="PS50949">
    <property type="entry name" value="HTH_GNTR"/>
    <property type="match status" value="1"/>
</dbReference>
<comment type="caution">
    <text evidence="7">The sequence shown here is derived from an EMBL/GenBank/DDBJ whole genome shotgun (WGS) entry which is preliminary data.</text>
</comment>
<evidence type="ECO:0000313" key="7">
    <source>
        <dbReference type="EMBL" id="MBC8572057.1"/>
    </source>
</evidence>
<keyword evidence="2" id="KW-0663">Pyridoxal phosphate</keyword>
<evidence type="ECO:0000256" key="5">
    <source>
        <dbReference type="ARBA" id="ARBA00023163"/>
    </source>
</evidence>
<proteinExistence type="inferred from homology"/>
<evidence type="ECO:0000256" key="2">
    <source>
        <dbReference type="ARBA" id="ARBA00022898"/>
    </source>
</evidence>
<name>A0ABR7N6N4_9FIRM</name>
<dbReference type="PANTHER" id="PTHR46577:SF1">
    <property type="entry name" value="HTH-TYPE TRANSCRIPTIONAL REGULATORY PROTEIN GABR"/>
    <property type="match status" value="1"/>
</dbReference>
<dbReference type="GO" id="GO:0008483">
    <property type="term" value="F:transaminase activity"/>
    <property type="evidence" value="ECO:0007669"/>
    <property type="project" value="UniProtKB-KW"/>
</dbReference>
<dbReference type="InterPro" id="IPR004839">
    <property type="entry name" value="Aminotransferase_I/II_large"/>
</dbReference>
<reference evidence="7 8" key="1">
    <citation type="submission" date="2020-08" db="EMBL/GenBank/DDBJ databases">
        <title>Genome public.</title>
        <authorList>
            <person name="Liu C."/>
            <person name="Sun Q."/>
        </authorList>
    </citation>
    <scope>NUCLEOTIDE SEQUENCE [LARGE SCALE GENOMIC DNA]</scope>
    <source>
        <strain evidence="7 8">NSJ-46</strain>
    </source>
</reference>
<dbReference type="InterPro" id="IPR036388">
    <property type="entry name" value="WH-like_DNA-bd_sf"/>
</dbReference>
<dbReference type="SMART" id="SM00345">
    <property type="entry name" value="HTH_GNTR"/>
    <property type="match status" value="1"/>
</dbReference>
<dbReference type="InterPro" id="IPR036390">
    <property type="entry name" value="WH_DNA-bd_sf"/>
</dbReference>
<evidence type="ECO:0000256" key="1">
    <source>
        <dbReference type="ARBA" id="ARBA00005384"/>
    </source>
</evidence>
<dbReference type="SUPFAM" id="SSF46785">
    <property type="entry name" value="Winged helix' DNA-binding domain"/>
    <property type="match status" value="1"/>
</dbReference>
<protein>
    <submittedName>
        <fullName evidence="7">PLP-dependent aminotransferase family protein</fullName>
    </submittedName>
</protein>
<gene>
    <name evidence="7" type="ORF">H8716_02980</name>
</gene>
<accession>A0ABR7N6N4</accession>
<dbReference type="SUPFAM" id="SSF53383">
    <property type="entry name" value="PLP-dependent transferases"/>
    <property type="match status" value="1"/>
</dbReference>
<dbReference type="Pfam" id="PF00155">
    <property type="entry name" value="Aminotran_1_2"/>
    <property type="match status" value="1"/>
</dbReference>
<dbReference type="Gene3D" id="3.40.640.10">
    <property type="entry name" value="Type I PLP-dependent aspartate aminotransferase-like (Major domain)"/>
    <property type="match status" value="1"/>
</dbReference>
<evidence type="ECO:0000256" key="4">
    <source>
        <dbReference type="ARBA" id="ARBA00023125"/>
    </source>
</evidence>
<dbReference type="EMBL" id="JACRSZ010000001">
    <property type="protein sequence ID" value="MBC8572057.1"/>
    <property type="molecule type" value="Genomic_DNA"/>
</dbReference>